<organism evidence="1 2">
    <name type="scientific">Geodermatophilus poikilotrophus</name>
    <dbReference type="NCBI Taxonomy" id="1333667"/>
    <lineage>
        <taxon>Bacteria</taxon>
        <taxon>Bacillati</taxon>
        <taxon>Actinomycetota</taxon>
        <taxon>Actinomycetes</taxon>
        <taxon>Geodermatophilales</taxon>
        <taxon>Geodermatophilaceae</taxon>
        <taxon>Geodermatophilus</taxon>
    </lineage>
</organism>
<dbReference type="InterPro" id="IPR011060">
    <property type="entry name" value="RibuloseP-bd_barrel"/>
</dbReference>
<dbReference type="GO" id="GO:0016853">
    <property type="term" value="F:isomerase activity"/>
    <property type="evidence" value="ECO:0007669"/>
    <property type="project" value="UniProtKB-KW"/>
</dbReference>
<gene>
    <name evidence="1" type="ORF">SAMN04488546_4518</name>
</gene>
<keyword evidence="2" id="KW-1185">Reference proteome</keyword>
<dbReference type="EMBL" id="FOIE01000012">
    <property type="protein sequence ID" value="SET97711.1"/>
    <property type="molecule type" value="Genomic_DNA"/>
</dbReference>
<dbReference type="OrthoDB" id="9803687at2"/>
<keyword evidence="1" id="KW-0413">Isomerase</keyword>
<protein>
    <submittedName>
        <fullName evidence="1">Phosphoribosylanthranilate isomerase</fullName>
    </submittedName>
</protein>
<name>A0A1I0IMU3_9ACTN</name>
<reference evidence="2" key="1">
    <citation type="submission" date="2016-10" db="EMBL/GenBank/DDBJ databases">
        <authorList>
            <person name="Varghese N."/>
            <person name="Submissions S."/>
        </authorList>
    </citation>
    <scope>NUCLEOTIDE SEQUENCE [LARGE SCALE GENOMIC DNA]</scope>
    <source>
        <strain evidence="2">DSM 44209</strain>
    </source>
</reference>
<sequence>MKVTVYGVASPDEARRLEAAGADVIGVFLGDRPGGRVLDEETAVRIRQAVSNAEICVEHRSSTPDPALASRLGARWIQVPWNQDAPQSWREQLAVEGVGWVLGRVPADEDDDPEWVVSRWTGYDAPTPDWVYVEVFPDLTDPWPTLQDSSPDEVDAADLDRMAAERPVVFSLPLTEEQIPQARGLFPHAYGFALTLRGRHGEVPGATTIDVEEALHLLEALRR</sequence>
<evidence type="ECO:0000313" key="1">
    <source>
        <dbReference type="EMBL" id="SET97711.1"/>
    </source>
</evidence>
<evidence type="ECO:0000313" key="2">
    <source>
        <dbReference type="Proteomes" id="UP000198507"/>
    </source>
</evidence>
<accession>A0A1I0IMU3</accession>
<dbReference type="AlphaFoldDB" id="A0A1I0IMU3"/>
<proteinExistence type="predicted"/>
<dbReference type="RefSeq" id="WP_091448566.1">
    <property type="nucleotide sequence ID" value="NZ_FOIE01000012.1"/>
</dbReference>
<dbReference type="SUPFAM" id="SSF51366">
    <property type="entry name" value="Ribulose-phoshate binding barrel"/>
    <property type="match status" value="1"/>
</dbReference>
<dbReference type="Proteomes" id="UP000198507">
    <property type="component" value="Unassembled WGS sequence"/>
</dbReference>